<accession>A0A8D4VQ10</accession>
<evidence type="ECO:0000256" key="1">
    <source>
        <dbReference type="SAM" id="SignalP"/>
    </source>
</evidence>
<evidence type="ECO:0000313" key="3">
    <source>
        <dbReference type="Proteomes" id="UP000824988"/>
    </source>
</evidence>
<dbReference type="SUPFAM" id="SSF52833">
    <property type="entry name" value="Thioredoxin-like"/>
    <property type="match status" value="1"/>
</dbReference>
<dbReference type="RefSeq" id="WP_054774057.1">
    <property type="nucleotide sequence ID" value="NZ_AP019782.1"/>
</dbReference>
<proteinExistence type="predicted"/>
<dbReference type="Pfam" id="PF04214">
    <property type="entry name" value="DUF411"/>
    <property type="match status" value="1"/>
</dbReference>
<keyword evidence="3" id="KW-1185">Reference proteome</keyword>
<dbReference type="InterPro" id="IPR007332">
    <property type="entry name" value="DUF411"/>
</dbReference>
<dbReference type="InterPro" id="IPR036249">
    <property type="entry name" value="Thioredoxin-like_sf"/>
</dbReference>
<reference evidence="2" key="1">
    <citation type="submission" date="2019-06" db="EMBL/GenBank/DDBJ databases">
        <title>Complete genome sequence of Methylogaea oryzae strain JCM16910.</title>
        <authorList>
            <person name="Asakawa S."/>
        </authorList>
    </citation>
    <scope>NUCLEOTIDE SEQUENCE</scope>
    <source>
        <strain evidence="2">E10</strain>
    </source>
</reference>
<keyword evidence="1" id="KW-0732">Signal</keyword>
<protein>
    <submittedName>
        <fullName evidence="2">Copper amine oxidase</fullName>
    </submittedName>
</protein>
<feature type="signal peptide" evidence="1">
    <location>
        <begin position="1"/>
        <end position="17"/>
    </location>
</feature>
<dbReference type="KEGG" id="moz:MoryE10_22080"/>
<dbReference type="PROSITE" id="PS51257">
    <property type="entry name" value="PROKAR_LIPOPROTEIN"/>
    <property type="match status" value="1"/>
</dbReference>
<gene>
    <name evidence="2" type="primary">copG</name>
    <name evidence="2" type="ORF">MoryE10_22080</name>
</gene>
<dbReference type="AlphaFoldDB" id="A0A8D4VQ10"/>
<evidence type="ECO:0000313" key="2">
    <source>
        <dbReference type="EMBL" id="BBL71602.1"/>
    </source>
</evidence>
<organism evidence="2 3">
    <name type="scientific">Methylogaea oryzae</name>
    <dbReference type="NCBI Taxonomy" id="1295382"/>
    <lineage>
        <taxon>Bacteria</taxon>
        <taxon>Pseudomonadati</taxon>
        <taxon>Pseudomonadota</taxon>
        <taxon>Gammaproteobacteria</taxon>
        <taxon>Methylococcales</taxon>
        <taxon>Methylococcaceae</taxon>
        <taxon>Methylogaea</taxon>
    </lineage>
</organism>
<sequence>MRTNVVSALLAAGLALACFPLTGLAESAWDKETPAVAGAMEITVYRSPSCGCCGKWLEHMAKHGFQVNDMVTEDMDAIKRKFGVSPKLASCHTAFINGYVIEGHVPAGDVKKLLTDKPAVAGIAVPGMVSGSPGMEMGGKKEPFAVLSFDKAGKSAAFSEYSSY</sequence>
<feature type="chain" id="PRO_5034482448" evidence="1">
    <location>
        <begin position="18"/>
        <end position="164"/>
    </location>
</feature>
<name>A0A8D4VQ10_9GAMM</name>
<dbReference type="EMBL" id="AP019782">
    <property type="protein sequence ID" value="BBL71602.1"/>
    <property type="molecule type" value="Genomic_DNA"/>
</dbReference>
<dbReference type="Proteomes" id="UP000824988">
    <property type="component" value="Chromosome"/>
</dbReference>